<dbReference type="PANTHER" id="PTHR43806:SF11">
    <property type="entry name" value="CEREVISIN-RELATED"/>
    <property type="match status" value="1"/>
</dbReference>
<dbReference type="GO" id="GO:0004252">
    <property type="term" value="F:serine-type endopeptidase activity"/>
    <property type="evidence" value="ECO:0007669"/>
    <property type="project" value="UniProtKB-UniRule"/>
</dbReference>
<reference evidence="11" key="1">
    <citation type="submission" date="2017-08" db="EMBL/GenBank/DDBJ databases">
        <authorList>
            <person name="Varghese N."/>
            <person name="Submissions S."/>
        </authorList>
    </citation>
    <scope>NUCLEOTIDE SEQUENCE [LARGE SCALE GENOMIC DNA]</scope>
    <source>
        <strain evidence="11">KCTC 23107</strain>
    </source>
</reference>
<dbReference type="InterPro" id="IPR022398">
    <property type="entry name" value="Peptidase_S8_His-AS"/>
</dbReference>
<feature type="transmembrane region" description="Helical" evidence="8">
    <location>
        <begin position="12"/>
        <end position="35"/>
    </location>
</feature>
<keyword evidence="8" id="KW-0812">Transmembrane</keyword>
<sequence>MYLRTGISTLYLITSSAYLLCGLLVASAFLVASVLPAAAQLQAPAGLNDGQKANVKRAIKHLDGLSNTRFGGRKIKDSLKVSTTDLTKRDESIKSFLGRIKANMEKVVQEDRFQPIEGLSRKKSKLASEKYSRYFFEDGYGNLKDREDKGNGKTEAAYCPEDAFIATGDPKKIKKFRNKVYKKNVGKSLTPQQKAQLHQNRLKYAKKLGIELKKCKKNGFLFDSKYVNFKYTEGSEDSWCKVHYLTELFVHEKWHEIQTEDGIEHAADHDHGDRHDGFWGAATDRNHQEVYAVQHLIRVLARGQTKDRIKELVELRKQQRKEKADTEGTTAEIERLQERLKKCLPAGKTIVTETFAQSVAVQEPGVCVATTTTIRSWQRDEELVFLAGDNWTETPDEDFPGVETPETPTVPECFETPSTVTLIEQVPQIVPPEQAEAPGRPEEVSTDEEVPPTFVSFPREYELDDEEILTPEEPDLGLVKATTTVMNLATVDRATGTPNQTVQLKTLIDPPDLPLDDGDNPPAVASAYLEDVSGGSSTSTGAVPIVFNTTPLQFPASFDEGDQDSRNPADMTDEELDAWLDEGDPEPAGKPKKKAKTGTSKAKTKVPYPAVTDGTKSDGNLDKAESGFDSSKMHAAGRRASTKKSGRVVSRPPVPEMLKKDRTRELIVTVDPRVPLITTNGLLKKSDRKYAAPAKGIRVKTRISTAHLVKDVTGGNPDDEYEIIILVGEATVTWRSGDECGEFVYKGAERHSVTPFKSRETKTAAIVVDDLDLSDQDLGEKLKAALPKSDVAGSARFELEVTRAYSVYVRQKGDKKLKNWQKITEKQYARAIKGRLVEIPKKGETLSGNSDRTGKYRIDRLETNPKATTIRKDCGDKKKVSRLESVAPNTATGLLGKYELRPDDSTQMVLIAHPGAVDEKPGSKTPGLLRSVAGNSSLICQKRSFAVGTKTAFVVKVPNEEVDRFIEEAGGSELVESVEIDPCRNKEELDDPHYSSSGLWGQDFDNQWAIKRVGYHDGEDSAWALARADLSPVIVAVIDSGLDWQHPDLPKGSIWENGEEEAYDGFDDDGNGYIDDMIGWDFVEDGNEPWDQDGHGTFVAGIIGAAQNNGVGIAGINPLAQVMVLRALDPFGRGHASMTAEAIAYAVDAGARVINLSVGGRQPTNIEKAAIEYATANDVVIVVAAGNGASSLDDYAPAGLPGVITVSATDRDDNRAKFSNWGPQVDIAAPGVDVLSLRAQKTDLLALIDDVAYEPGEGIVGQSRAYFRASGTSFAAPIVAGTASLILSDNPDLTADQVKRMILNSARDIDTPGMDNYTGYGLLNAAAAITADPDYFVESRISGVEVVSRNGVPHLRLNGETDADKFARAEIQLGKSDDPDAWAKLDLELTEPRNGAIVDIPGQLFGGETTWTIRLLTVHEDGSSREARFVLTLG</sequence>
<dbReference type="EMBL" id="OCPC01000002">
    <property type="protein sequence ID" value="SOE17219.1"/>
    <property type="molecule type" value="Genomic_DNA"/>
</dbReference>
<gene>
    <name evidence="10" type="ORF">SAMN05877838_2112</name>
</gene>
<protein>
    <submittedName>
        <fullName evidence="10">Subtilase family protein</fullName>
    </submittedName>
</protein>
<feature type="compositionally biased region" description="Basic residues" evidence="7">
    <location>
        <begin position="635"/>
        <end position="646"/>
    </location>
</feature>
<dbReference type="InterPro" id="IPR015500">
    <property type="entry name" value="Peptidase_S8_subtilisin-rel"/>
</dbReference>
<keyword evidence="4 5" id="KW-0720">Serine protease</keyword>
<dbReference type="PROSITE" id="PS51892">
    <property type="entry name" value="SUBTILASE"/>
    <property type="match status" value="1"/>
</dbReference>
<dbReference type="CDD" id="cd07473">
    <property type="entry name" value="Peptidases_S8_Subtilisin_like"/>
    <property type="match status" value="1"/>
</dbReference>
<keyword evidence="8" id="KW-0472">Membrane</keyword>
<keyword evidence="11" id="KW-1185">Reference proteome</keyword>
<feature type="domain" description="Peptidase S8/S53" evidence="9">
    <location>
        <begin position="1033"/>
        <end position="1321"/>
    </location>
</feature>
<evidence type="ECO:0000256" key="4">
    <source>
        <dbReference type="ARBA" id="ARBA00022825"/>
    </source>
</evidence>
<evidence type="ECO:0000313" key="10">
    <source>
        <dbReference type="EMBL" id="SOE17219.1"/>
    </source>
</evidence>
<feature type="active site" description="Charge relay system" evidence="5">
    <location>
        <position position="1273"/>
    </location>
</feature>
<feature type="active site" description="Charge relay system" evidence="5">
    <location>
        <position position="1039"/>
    </location>
</feature>
<organism evidence="10 11">
    <name type="scientific">Hoeflea halophila</name>
    <dbReference type="NCBI Taxonomy" id="714899"/>
    <lineage>
        <taxon>Bacteria</taxon>
        <taxon>Pseudomonadati</taxon>
        <taxon>Pseudomonadota</taxon>
        <taxon>Alphaproteobacteria</taxon>
        <taxon>Hyphomicrobiales</taxon>
        <taxon>Rhizobiaceae</taxon>
        <taxon>Hoeflea</taxon>
    </lineage>
</organism>
<dbReference type="InterPro" id="IPR000209">
    <property type="entry name" value="Peptidase_S8/S53_dom"/>
</dbReference>
<keyword evidence="2 5" id="KW-0645">Protease</keyword>
<dbReference type="InterPro" id="IPR034204">
    <property type="entry name" value="PfSUB1-like_cat_dom"/>
</dbReference>
<evidence type="ECO:0000256" key="2">
    <source>
        <dbReference type="ARBA" id="ARBA00022670"/>
    </source>
</evidence>
<name>A0A286ICZ2_9HYPH</name>
<evidence type="ECO:0000313" key="11">
    <source>
        <dbReference type="Proteomes" id="UP000219465"/>
    </source>
</evidence>
<keyword evidence="3 5" id="KW-0378">Hydrolase</keyword>
<dbReference type="PROSITE" id="PS00138">
    <property type="entry name" value="SUBTILASE_SER"/>
    <property type="match status" value="1"/>
</dbReference>
<dbReference type="Pfam" id="PF00082">
    <property type="entry name" value="Peptidase_S8"/>
    <property type="match status" value="1"/>
</dbReference>
<evidence type="ECO:0000256" key="6">
    <source>
        <dbReference type="RuleBase" id="RU003355"/>
    </source>
</evidence>
<dbReference type="Proteomes" id="UP000219465">
    <property type="component" value="Unassembled WGS sequence"/>
</dbReference>
<accession>A0A286ICZ2</accession>
<evidence type="ECO:0000256" key="5">
    <source>
        <dbReference type="PROSITE-ProRule" id="PRU01240"/>
    </source>
</evidence>
<feature type="region of interest" description="Disordered" evidence="7">
    <location>
        <begin position="579"/>
        <end position="652"/>
    </location>
</feature>
<comment type="similarity">
    <text evidence="1 5 6">Belongs to the peptidase S8 family.</text>
</comment>
<evidence type="ECO:0000259" key="9">
    <source>
        <dbReference type="Pfam" id="PF00082"/>
    </source>
</evidence>
<evidence type="ECO:0000256" key="3">
    <source>
        <dbReference type="ARBA" id="ARBA00022801"/>
    </source>
</evidence>
<dbReference type="InterPro" id="IPR023827">
    <property type="entry name" value="Peptidase_S8_Asp-AS"/>
</dbReference>
<dbReference type="SUPFAM" id="SSF52743">
    <property type="entry name" value="Subtilisin-like"/>
    <property type="match status" value="1"/>
</dbReference>
<dbReference type="PANTHER" id="PTHR43806">
    <property type="entry name" value="PEPTIDASE S8"/>
    <property type="match status" value="1"/>
</dbReference>
<feature type="compositionally biased region" description="Basic and acidic residues" evidence="7">
    <location>
        <begin position="615"/>
        <end position="626"/>
    </location>
</feature>
<proteinExistence type="inferred from homology"/>
<dbReference type="Gene3D" id="3.40.50.200">
    <property type="entry name" value="Peptidase S8/S53 domain"/>
    <property type="match status" value="1"/>
</dbReference>
<feature type="active site" description="Charge relay system" evidence="5">
    <location>
        <position position="1095"/>
    </location>
</feature>
<dbReference type="GO" id="GO:0006508">
    <property type="term" value="P:proteolysis"/>
    <property type="evidence" value="ECO:0007669"/>
    <property type="project" value="UniProtKB-KW"/>
</dbReference>
<evidence type="ECO:0000256" key="7">
    <source>
        <dbReference type="SAM" id="MobiDB-lite"/>
    </source>
</evidence>
<dbReference type="InterPro" id="IPR050131">
    <property type="entry name" value="Peptidase_S8_subtilisin-like"/>
</dbReference>
<dbReference type="PROSITE" id="PS00136">
    <property type="entry name" value="SUBTILASE_ASP"/>
    <property type="match status" value="1"/>
</dbReference>
<dbReference type="InterPro" id="IPR023828">
    <property type="entry name" value="Peptidase_S8_Ser-AS"/>
</dbReference>
<dbReference type="PRINTS" id="PR00723">
    <property type="entry name" value="SUBTILISIN"/>
</dbReference>
<evidence type="ECO:0000256" key="1">
    <source>
        <dbReference type="ARBA" id="ARBA00011073"/>
    </source>
</evidence>
<keyword evidence="8" id="KW-1133">Transmembrane helix</keyword>
<dbReference type="PROSITE" id="PS00137">
    <property type="entry name" value="SUBTILASE_HIS"/>
    <property type="match status" value="1"/>
</dbReference>
<evidence type="ECO:0000256" key="8">
    <source>
        <dbReference type="SAM" id="Phobius"/>
    </source>
</evidence>
<dbReference type="InterPro" id="IPR036852">
    <property type="entry name" value="Peptidase_S8/S53_dom_sf"/>
</dbReference>